<feature type="region of interest" description="Disordered" evidence="1">
    <location>
        <begin position="55"/>
        <end position="95"/>
    </location>
</feature>
<feature type="region of interest" description="Disordered" evidence="1">
    <location>
        <begin position="394"/>
        <end position="462"/>
    </location>
</feature>
<feature type="compositionally biased region" description="Basic and acidic residues" evidence="1">
    <location>
        <begin position="399"/>
        <end position="419"/>
    </location>
</feature>
<name>A0A0L6V3E9_9BASI</name>
<feature type="compositionally biased region" description="Acidic residues" evidence="1">
    <location>
        <begin position="453"/>
        <end position="462"/>
    </location>
</feature>
<reference evidence="2 3" key="1">
    <citation type="submission" date="2015-08" db="EMBL/GenBank/DDBJ databases">
        <title>Next Generation Sequencing and Analysis of the Genome of Puccinia sorghi L Schw, the Causal Agent of Maize Common Rust.</title>
        <authorList>
            <person name="Rochi L."/>
            <person name="Burguener G."/>
            <person name="Darino M."/>
            <person name="Turjanski A."/>
            <person name="Kreff E."/>
            <person name="Dieguez M.J."/>
            <person name="Sacco F."/>
        </authorList>
    </citation>
    <scope>NUCLEOTIDE SEQUENCE [LARGE SCALE GENOMIC DNA]</scope>
    <source>
        <strain evidence="2 3">RO10H11247</strain>
    </source>
</reference>
<gene>
    <name evidence="2" type="ORF">VP01_2717g2</name>
</gene>
<dbReference type="EMBL" id="LAVV01007632">
    <property type="protein sequence ID" value="KNZ55308.1"/>
    <property type="molecule type" value="Genomic_DNA"/>
</dbReference>
<dbReference type="Proteomes" id="UP000037035">
    <property type="component" value="Unassembled WGS sequence"/>
</dbReference>
<accession>A0A0L6V3E9</accession>
<proteinExistence type="predicted"/>
<evidence type="ECO:0000313" key="3">
    <source>
        <dbReference type="Proteomes" id="UP000037035"/>
    </source>
</evidence>
<dbReference type="VEuPathDB" id="FungiDB:VP01_2717g2"/>
<sequence length="462" mass="52944">MLDRKDKMWIEEELNDLEREFFSEHCVQFSRKKFLDLEKKLIGYKMLSIMDSNKQDQSIPLPENPAQKQGPLQGIEDSLLDTPVPTPESSQFKRKEEVNLKDERKGIMLDTRNFNIHFDRSEVKIFIKCVEKVASMHGAGGRSARPSRILKEMKKGTGNYMMKIPFQTEDYRTFISDLEEILAYLKSMGYQNMNADSGKLWEKEQKWKPSRQKQGKISNQKYQNARALPPHFALPRQPAVGLRPVGTGTYQRPQIQCYYCKEAEHTVIFYPNLKVDFDKKFFTPNSTCLPMQILWHSHCAVCTVTVNQSLCESLLEKGLINNRSFLSMPTDTNKGAEDKKKANSMEWRPMEAPSMQMPTTSLISTNRWEMWSPPEMHYGEDDEDNHVGFGLRRSQQLGDKGKEKEKAEDSAPGKNRESAGKSLTAPPPNQEANKQPSVGKKRRPSYPGAWVEGDSDDESSGL</sequence>
<dbReference type="AlphaFoldDB" id="A0A0L6V3E9"/>
<keyword evidence="3" id="KW-1185">Reference proteome</keyword>
<evidence type="ECO:0000313" key="2">
    <source>
        <dbReference type="EMBL" id="KNZ55308.1"/>
    </source>
</evidence>
<organism evidence="2 3">
    <name type="scientific">Puccinia sorghi</name>
    <dbReference type="NCBI Taxonomy" id="27349"/>
    <lineage>
        <taxon>Eukaryota</taxon>
        <taxon>Fungi</taxon>
        <taxon>Dikarya</taxon>
        <taxon>Basidiomycota</taxon>
        <taxon>Pucciniomycotina</taxon>
        <taxon>Pucciniomycetes</taxon>
        <taxon>Pucciniales</taxon>
        <taxon>Pucciniaceae</taxon>
        <taxon>Puccinia</taxon>
    </lineage>
</organism>
<protein>
    <submittedName>
        <fullName evidence="2">Uncharacterized protein</fullName>
    </submittedName>
</protein>
<comment type="caution">
    <text evidence="2">The sequence shown here is derived from an EMBL/GenBank/DDBJ whole genome shotgun (WGS) entry which is preliminary data.</text>
</comment>
<evidence type="ECO:0000256" key="1">
    <source>
        <dbReference type="SAM" id="MobiDB-lite"/>
    </source>
</evidence>